<dbReference type="Proteomes" id="UP000003240">
    <property type="component" value="Unassembled WGS sequence"/>
</dbReference>
<reference evidence="2 3" key="1">
    <citation type="journal article" date="2011" name="EMBO J.">
        <title>Structural diversity of bacterial flagellar motors.</title>
        <authorList>
            <person name="Chen S."/>
            <person name="Beeby M."/>
            <person name="Murphy G.E."/>
            <person name="Leadbetter J.R."/>
            <person name="Hendrixson D.R."/>
            <person name="Briegel A."/>
            <person name="Li Z."/>
            <person name="Shi J."/>
            <person name="Tocheva E.I."/>
            <person name="Muller A."/>
            <person name="Dobro M.J."/>
            <person name="Jensen G.J."/>
        </authorList>
    </citation>
    <scope>NUCLEOTIDE SEQUENCE [LARGE SCALE GENOMIC DNA]</scope>
    <source>
        <strain evidence="2 3">DSM 6540</strain>
    </source>
</reference>
<dbReference type="Pfam" id="PF16510">
    <property type="entry name" value="P22_portal"/>
    <property type="match status" value="1"/>
</dbReference>
<organism evidence="2 3">
    <name type="scientific">Acetonema longum DSM 6540</name>
    <dbReference type="NCBI Taxonomy" id="1009370"/>
    <lineage>
        <taxon>Bacteria</taxon>
        <taxon>Bacillati</taxon>
        <taxon>Bacillota</taxon>
        <taxon>Negativicutes</taxon>
        <taxon>Acetonemataceae</taxon>
        <taxon>Acetonema</taxon>
    </lineage>
</organism>
<dbReference type="EMBL" id="AFGF01000107">
    <property type="protein sequence ID" value="EGO63507.1"/>
    <property type="molecule type" value="Genomic_DNA"/>
</dbReference>
<feature type="compositionally biased region" description="Low complexity" evidence="1">
    <location>
        <begin position="585"/>
        <end position="596"/>
    </location>
</feature>
<dbReference type="InterPro" id="IPR032427">
    <property type="entry name" value="P22_portal"/>
</dbReference>
<feature type="compositionally biased region" description="Low complexity" evidence="1">
    <location>
        <begin position="671"/>
        <end position="699"/>
    </location>
</feature>
<keyword evidence="3" id="KW-1185">Reference proteome</keyword>
<feature type="region of interest" description="Disordered" evidence="1">
    <location>
        <begin position="671"/>
        <end position="703"/>
    </location>
</feature>
<dbReference type="RefSeq" id="WP_004096081.1">
    <property type="nucleotide sequence ID" value="NZ_AFGF01000107.1"/>
</dbReference>
<comment type="caution">
    <text evidence="2">The sequence shown here is derived from an EMBL/GenBank/DDBJ whole genome shotgun (WGS) entry which is preliminary data.</text>
</comment>
<dbReference type="AlphaFoldDB" id="F7NK66"/>
<name>F7NK66_9FIRM</name>
<evidence type="ECO:0000256" key="1">
    <source>
        <dbReference type="SAM" id="MobiDB-lite"/>
    </source>
</evidence>
<proteinExistence type="predicted"/>
<gene>
    <name evidence="2" type="ORF">ALO_12396</name>
</gene>
<protein>
    <submittedName>
        <fullName evidence="2">Putative phage portal protein</fullName>
    </submittedName>
</protein>
<dbReference type="OrthoDB" id="1632915at2"/>
<dbReference type="eggNOG" id="COG3170">
    <property type="taxonomic scope" value="Bacteria"/>
</dbReference>
<accession>F7NK66</accession>
<dbReference type="STRING" id="1009370.ALO_12396"/>
<evidence type="ECO:0000313" key="3">
    <source>
        <dbReference type="Proteomes" id="UP000003240"/>
    </source>
</evidence>
<sequence>MAKVIPISVGIARRWFKDAVDGMQDWRREAREDYEFYFGIQWDEGAIDKLRKQGRPVITINRVKPTVNLLSGYQRLNRYEPSFKPRTADDLKKCKVREGMTNFVFDASDFESEESDIFLDAAIAGRGFAKITYEVDYDTMDGEAQIKRVSPFSMYVDPECRKADLSDAKFVCEGRWVDKDEAMEVYPEHAEAIEQMVHEYDTDEQDSYGSDIAEPLWYQKDGHKVRLIEMWYRQKRMTKFFVMQDDSLLPQSQVQINMLSQMVIVNGQPQTVEKPQKVVRVKVMLGQIELEDIESPYQHRDLPYAQLTAYYIGEGDTPSGVVRNMKDSQREINKRRSQRLHILNTQANSGWIAEDGALTPEQEQNIRNFGATPGVVVKHQKGSSLQRITPSPYPTNVAEEEQISTNDIRELTGINEAMMGSQDAAGQSGRAIELRQKQAITHVAALFDNLRKFKRRILYLLWGKRNCPGIIPQYYTESKTIRIIGEDGHDDFIQVNDAQVIQDPNTGQWFETTINDLSVGEFDIVITDTPSTATQRMAQYYMLLEAVKAGIPVPPDVILEESDIPRRDEIARRIREEKEAQAQAAAQEAQAKQQPQTNPPRISLNYRDLPPDGKMQAAAQAGIQIQPPVDMGQIVQQAQALQQQLATLPPEQQMAIIQQLMMGGGQQPVMQQQMPQQGQVPPMPQSQPQGQGMPSWQGPAIPQNQVINSMRAAL</sequence>
<evidence type="ECO:0000313" key="2">
    <source>
        <dbReference type="EMBL" id="EGO63507.1"/>
    </source>
</evidence>
<feature type="region of interest" description="Disordered" evidence="1">
    <location>
        <begin position="585"/>
        <end position="618"/>
    </location>
</feature>